<feature type="domain" description="Enoyl reductase (ER)" evidence="1">
    <location>
        <begin position="10"/>
        <end position="321"/>
    </location>
</feature>
<dbReference type="InterPro" id="IPR036291">
    <property type="entry name" value="NAD(P)-bd_dom_sf"/>
</dbReference>
<gene>
    <name evidence="2" type="ORF">SAMN05444920_13726</name>
</gene>
<keyword evidence="3" id="KW-1185">Reference proteome</keyword>
<dbReference type="InterPro" id="IPR013154">
    <property type="entry name" value="ADH-like_N"/>
</dbReference>
<dbReference type="OrthoDB" id="3727682at2"/>
<evidence type="ECO:0000313" key="2">
    <source>
        <dbReference type="EMBL" id="SEH03466.1"/>
    </source>
</evidence>
<dbReference type="Gene3D" id="3.40.50.720">
    <property type="entry name" value="NAD(P)-binding Rossmann-like Domain"/>
    <property type="match status" value="1"/>
</dbReference>
<reference evidence="2 3" key="1">
    <citation type="submission" date="2016-10" db="EMBL/GenBank/DDBJ databases">
        <authorList>
            <person name="de Groot N.N."/>
        </authorList>
    </citation>
    <scope>NUCLEOTIDE SEQUENCE [LARGE SCALE GENOMIC DNA]</scope>
    <source>
        <strain evidence="2 3">CGMCC 4.7037</strain>
    </source>
</reference>
<sequence length="326" mass="34809">MKAVTYRKYGTPEVLSVEDVPAPAPGDKDVLVKIHATVVTASDTTFRAGEPFLARLFTGPVKPKAKTLGGEFAGEIVEVGKDVTRFSVGDRVFGDTGPALGAHAEYVRVGEDGALAVMPAGLDYAEAVAVLDGVLTALPFLRDNARLREGQEILINGAAGSVGAAAVQLAKHFGARVTGVCSTAKLDLVKGLGADEVIDYTKDDFTRPGRTYDVVFDAAGKSTFSRSRRVLKSGGVYLCTNPSPGIFLQSFRTRLFGDKRAAIAFTGLRRNTDKATDLRFLTEITEAGQMRPVIDGRHPLTEAAEAHRRVDSGRKQGCVLITMDHN</sequence>
<dbReference type="SUPFAM" id="SSF50129">
    <property type="entry name" value="GroES-like"/>
    <property type="match status" value="1"/>
</dbReference>
<dbReference type="AlphaFoldDB" id="A0A1H6F2V0"/>
<dbReference type="Gene3D" id="3.90.180.10">
    <property type="entry name" value="Medium-chain alcohol dehydrogenases, catalytic domain"/>
    <property type="match status" value="1"/>
</dbReference>
<dbReference type="PANTHER" id="PTHR44013:SF1">
    <property type="entry name" value="ZINC-TYPE ALCOHOL DEHYDROGENASE-LIKE PROTEIN C16A3.02C"/>
    <property type="match status" value="1"/>
</dbReference>
<dbReference type="InterPro" id="IPR011032">
    <property type="entry name" value="GroES-like_sf"/>
</dbReference>
<name>A0A1H6F2V0_9ACTN</name>
<dbReference type="PANTHER" id="PTHR44013">
    <property type="entry name" value="ZINC-TYPE ALCOHOL DEHYDROGENASE-LIKE PROTEIN C16A3.02C"/>
    <property type="match status" value="1"/>
</dbReference>
<dbReference type="SUPFAM" id="SSF51735">
    <property type="entry name" value="NAD(P)-binding Rossmann-fold domains"/>
    <property type="match status" value="1"/>
</dbReference>
<dbReference type="CDD" id="cd08267">
    <property type="entry name" value="MDR1"/>
    <property type="match status" value="1"/>
</dbReference>
<dbReference type="InterPro" id="IPR020843">
    <property type="entry name" value="ER"/>
</dbReference>
<evidence type="ECO:0000259" key="1">
    <source>
        <dbReference type="SMART" id="SM00829"/>
    </source>
</evidence>
<dbReference type="Pfam" id="PF08240">
    <property type="entry name" value="ADH_N"/>
    <property type="match status" value="1"/>
</dbReference>
<accession>A0A1H6F2V0</accession>
<dbReference type="Proteomes" id="UP000236732">
    <property type="component" value="Unassembled WGS sequence"/>
</dbReference>
<dbReference type="RefSeq" id="WP_103964445.1">
    <property type="nucleotide sequence ID" value="NZ_FNVT01000037.1"/>
</dbReference>
<protein>
    <submittedName>
        <fullName evidence="2">NADPH:quinone reductase</fullName>
    </submittedName>
</protein>
<proteinExistence type="predicted"/>
<evidence type="ECO:0000313" key="3">
    <source>
        <dbReference type="Proteomes" id="UP000236732"/>
    </source>
</evidence>
<dbReference type="EMBL" id="FNVT01000037">
    <property type="protein sequence ID" value="SEH03466.1"/>
    <property type="molecule type" value="Genomic_DNA"/>
</dbReference>
<dbReference type="GO" id="GO:0016491">
    <property type="term" value="F:oxidoreductase activity"/>
    <property type="evidence" value="ECO:0007669"/>
    <property type="project" value="InterPro"/>
</dbReference>
<organism evidence="2 3">
    <name type="scientific">Nonomuraea solani</name>
    <dbReference type="NCBI Taxonomy" id="1144553"/>
    <lineage>
        <taxon>Bacteria</taxon>
        <taxon>Bacillati</taxon>
        <taxon>Actinomycetota</taxon>
        <taxon>Actinomycetes</taxon>
        <taxon>Streptosporangiales</taxon>
        <taxon>Streptosporangiaceae</taxon>
        <taxon>Nonomuraea</taxon>
    </lineage>
</organism>
<dbReference type="InterPro" id="IPR052733">
    <property type="entry name" value="Chloroplast_QOR"/>
</dbReference>
<dbReference type="SMART" id="SM00829">
    <property type="entry name" value="PKS_ER"/>
    <property type="match status" value="1"/>
</dbReference>
<dbReference type="Pfam" id="PF13602">
    <property type="entry name" value="ADH_zinc_N_2"/>
    <property type="match status" value="1"/>
</dbReference>